<dbReference type="InterPro" id="IPR027417">
    <property type="entry name" value="P-loop_NTPase"/>
</dbReference>
<feature type="domain" description="CobQ/CobB/MinD/ParA nucleotide binding" evidence="3">
    <location>
        <begin position="5"/>
        <end position="194"/>
    </location>
</feature>
<evidence type="ECO:0000256" key="2">
    <source>
        <dbReference type="ARBA" id="ARBA00022840"/>
    </source>
</evidence>
<dbReference type="GO" id="GO:0005524">
    <property type="term" value="F:ATP binding"/>
    <property type="evidence" value="ECO:0007669"/>
    <property type="project" value="UniProtKB-KW"/>
</dbReference>
<dbReference type="InterPro" id="IPR002586">
    <property type="entry name" value="CobQ/CobB/MinD/ParA_Nub-bd_dom"/>
</dbReference>
<dbReference type="Proteomes" id="UP000823913">
    <property type="component" value="Unassembled WGS sequence"/>
</dbReference>
<reference evidence="4" key="2">
    <citation type="journal article" date="2021" name="PeerJ">
        <title>Extensive microbial diversity within the chicken gut microbiome revealed by metagenomics and culture.</title>
        <authorList>
            <person name="Gilroy R."/>
            <person name="Ravi A."/>
            <person name="Getino M."/>
            <person name="Pursley I."/>
            <person name="Horton D.L."/>
            <person name="Alikhan N.F."/>
            <person name="Baker D."/>
            <person name="Gharbi K."/>
            <person name="Hall N."/>
            <person name="Watson M."/>
            <person name="Adriaenssens E.M."/>
            <person name="Foster-Nyarko E."/>
            <person name="Jarju S."/>
            <person name="Secka A."/>
            <person name="Antonio M."/>
            <person name="Oren A."/>
            <person name="Chaudhuri R.R."/>
            <person name="La Ragione R."/>
            <person name="Hildebrand F."/>
            <person name="Pallen M.J."/>
        </authorList>
    </citation>
    <scope>NUCLEOTIDE SEQUENCE</scope>
    <source>
        <strain evidence="4">ChiW16-3235</strain>
    </source>
</reference>
<dbReference type="GO" id="GO:0009898">
    <property type="term" value="C:cytoplasmic side of plasma membrane"/>
    <property type="evidence" value="ECO:0007669"/>
    <property type="project" value="TreeGrafter"/>
</dbReference>
<dbReference type="SUPFAM" id="SSF52540">
    <property type="entry name" value="P-loop containing nucleoside triphosphate hydrolases"/>
    <property type="match status" value="1"/>
</dbReference>
<gene>
    <name evidence="4" type="ORF">IAB94_06500</name>
</gene>
<dbReference type="GO" id="GO:0051782">
    <property type="term" value="P:negative regulation of cell division"/>
    <property type="evidence" value="ECO:0007669"/>
    <property type="project" value="TreeGrafter"/>
</dbReference>
<evidence type="ECO:0000313" key="5">
    <source>
        <dbReference type="Proteomes" id="UP000823913"/>
    </source>
</evidence>
<proteinExistence type="predicted"/>
<dbReference type="Pfam" id="PF01656">
    <property type="entry name" value="CbiA"/>
    <property type="match status" value="1"/>
</dbReference>
<keyword evidence="1" id="KW-0547">Nucleotide-binding</keyword>
<dbReference type="Gene3D" id="3.40.50.300">
    <property type="entry name" value="P-loop containing nucleotide triphosphate hydrolases"/>
    <property type="match status" value="1"/>
</dbReference>
<dbReference type="PANTHER" id="PTHR43384:SF6">
    <property type="entry name" value="SEPTUM SITE-DETERMINING PROTEIN MIND HOMOLOG, CHLOROPLASTIC"/>
    <property type="match status" value="1"/>
</dbReference>
<evidence type="ECO:0000259" key="3">
    <source>
        <dbReference type="Pfam" id="PF01656"/>
    </source>
</evidence>
<evidence type="ECO:0000256" key="1">
    <source>
        <dbReference type="ARBA" id="ARBA00022741"/>
    </source>
</evidence>
<evidence type="ECO:0000313" key="4">
    <source>
        <dbReference type="EMBL" id="HIR67677.1"/>
    </source>
</evidence>
<keyword evidence="2" id="KW-0067">ATP-binding</keyword>
<dbReference type="GO" id="GO:0005829">
    <property type="term" value="C:cytosol"/>
    <property type="evidence" value="ECO:0007669"/>
    <property type="project" value="TreeGrafter"/>
</dbReference>
<protein>
    <submittedName>
        <fullName evidence="4">AAA family ATPase</fullName>
    </submittedName>
</protein>
<dbReference type="PANTHER" id="PTHR43384">
    <property type="entry name" value="SEPTUM SITE-DETERMINING PROTEIN MIND HOMOLOG, CHLOROPLASTIC-RELATED"/>
    <property type="match status" value="1"/>
</dbReference>
<comment type="caution">
    <text evidence="4">The sequence shown here is derived from an EMBL/GenBank/DDBJ whole genome shotgun (WGS) entry which is preliminary data.</text>
</comment>
<dbReference type="GO" id="GO:0016887">
    <property type="term" value="F:ATP hydrolysis activity"/>
    <property type="evidence" value="ECO:0007669"/>
    <property type="project" value="TreeGrafter"/>
</dbReference>
<dbReference type="AlphaFoldDB" id="A0A9D1E702"/>
<organism evidence="4 5">
    <name type="scientific">Candidatus Coproplasma avicola</name>
    <dbReference type="NCBI Taxonomy" id="2840744"/>
    <lineage>
        <taxon>Bacteria</taxon>
        <taxon>Bacillati</taxon>
        <taxon>Bacillota</taxon>
        <taxon>Clostridia</taxon>
        <taxon>Eubacteriales</taxon>
        <taxon>Candidatus Coproplasma</taxon>
    </lineage>
</organism>
<name>A0A9D1E702_9FIRM</name>
<dbReference type="EMBL" id="DVHK01000133">
    <property type="protein sequence ID" value="HIR67677.1"/>
    <property type="molecule type" value="Genomic_DNA"/>
</dbReference>
<sequence length="243" mass="25828">MAVKIYFASHKGGAGTTTCAVGVGLALAHSGERVLFVDGDLRYPAGLTISGCAGLQVYTIEEARRGACRVKQVIIEHPRSPNFFIMPCYGCADRKYISSAAGEVESQFDYVLCDRAARDKCDRAVAICEPYPTGIKGADICLNELTDCGFEGAGVIVNKVNGGLVYDGAIMPPADIAALLHAPLMGIIPEDLTIPLGGMRQDSVKAFKMTAARIASGAGKIYPAMRGYAGIGGYIKRKMRRKI</sequence>
<reference evidence="4" key="1">
    <citation type="submission" date="2020-10" db="EMBL/GenBank/DDBJ databases">
        <authorList>
            <person name="Gilroy R."/>
        </authorList>
    </citation>
    <scope>NUCLEOTIDE SEQUENCE</scope>
    <source>
        <strain evidence="4">ChiW16-3235</strain>
    </source>
</reference>
<accession>A0A9D1E702</accession>
<dbReference type="InterPro" id="IPR050625">
    <property type="entry name" value="ParA/MinD_ATPase"/>
</dbReference>